<dbReference type="RefSeq" id="WP_163459154.1">
    <property type="nucleotide sequence ID" value="NZ_JAAGOH010000027.1"/>
</dbReference>
<comment type="caution">
    <text evidence="1">The sequence shown here is derived from an EMBL/GenBank/DDBJ whole genome shotgun (WGS) entry which is preliminary data.</text>
</comment>
<gene>
    <name evidence="1" type="ORF">G3A44_18090</name>
</gene>
<evidence type="ECO:0000313" key="1">
    <source>
        <dbReference type="EMBL" id="NDY93106.1"/>
    </source>
</evidence>
<reference evidence="1 2" key="1">
    <citation type="submission" date="2020-02" db="EMBL/GenBank/DDBJ databases">
        <title>Ideonella bacterium strain TBM-1.</title>
        <authorList>
            <person name="Chen W.-M."/>
        </authorList>
    </citation>
    <scope>NUCLEOTIDE SEQUENCE [LARGE SCALE GENOMIC DNA]</scope>
    <source>
        <strain evidence="1 2">TBM-1</strain>
    </source>
</reference>
<dbReference type="Proteomes" id="UP000484255">
    <property type="component" value="Unassembled WGS sequence"/>
</dbReference>
<accession>A0A7C9TP09</accession>
<name>A0A7C9TP09_9BURK</name>
<dbReference type="PANTHER" id="PTHR35175">
    <property type="entry name" value="DUF1289 DOMAIN-CONTAINING PROTEIN"/>
    <property type="match status" value="1"/>
</dbReference>
<proteinExistence type="predicted"/>
<protein>
    <submittedName>
        <fullName evidence="1">DUF1289 domain-containing protein</fullName>
    </submittedName>
</protein>
<sequence length="81" mass="8472">MRSRTTGRAGVASPCTGVCRMAAADDPATGALAGLCAGCHRSLDEIAGWSRLDEAAQRAVWVQVGLRRRQAGLPPRADAPR</sequence>
<dbReference type="Pfam" id="PF06945">
    <property type="entry name" value="DUF1289"/>
    <property type="match status" value="1"/>
</dbReference>
<evidence type="ECO:0000313" key="2">
    <source>
        <dbReference type="Proteomes" id="UP000484255"/>
    </source>
</evidence>
<dbReference type="AlphaFoldDB" id="A0A7C9TP09"/>
<organism evidence="1 2">
    <name type="scientific">Ideonella livida</name>
    <dbReference type="NCBI Taxonomy" id="2707176"/>
    <lineage>
        <taxon>Bacteria</taxon>
        <taxon>Pseudomonadati</taxon>
        <taxon>Pseudomonadota</taxon>
        <taxon>Betaproteobacteria</taxon>
        <taxon>Burkholderiales</taxon>
        <taxon>Sphaerotilaceae</taxon>
        <taxon>Ideonella</taxon>
    </lineage>
</organism>
<dbReference type="PANTHER" id="PTHR35175:SF2">
    <property type="entry name" value="DUF1289 DOMAIN-CONTAINING PROTEIN"/>
    <property type="match status" value="1"/>
</dbReference>
<keyword evidence="2" id="KW-1185">Reference proteome</keyword>
<dbReference type="EMBL" id="JAAGOH010000027">
    <property type="protein sequence ID" value="NDY93106.1"/>
    <property type="molecule type" value="Genomic_DNA"/>
</dbReference>
<dbReference type="InterPro" id="IPR010710">
    <property type="entry name" value="DUF1289"/>
</dbReference>